<name>A0A0E9W7Y8_ANGAN</name>
<dbReference type="AlphaFoldDB" id="A0A0E9W7Y8"/>
<sequence>MHQSLNQACGSRVRFKVSLVRGWSAFCRSVLESWKRILVTVSPVQCAIMPSSLGA</sequence>
<proteinExistence type="predicted"/>
<accession>A0A0E9W7Y8</accession>
<dbReference type="EMBL" id="GBXM01022105">
    <property type="protein sequence ID" value="JAH86472.1"/>
    <property type="molecule type" value="Transcribed_RNA"/>
</dbReference>
<reference evidence="1" key="2">
    <citation type="journal article" date="2015" name="Fish Shellfish Immunol.">
        <title>Early steps in the European eel (Anguilla anguilla)-Vibrio vulnificus interaction in the gills: Role of the RtxA13 toxin.</title>
        <authorList>
            <person name="Callol A."/>
            <person name="Pajuelo D."/>
            <person name="Ebbesson L."/>
            <person name="Teles M."/>
            <person name="MacKenzie S."/>
            <person name="Amaro C."/>
        </authorList>
    </citation>
    <scope>NUCLEOTIDE SEQUENCE</scope>
</reference>
<organism evidence="1">
    <name type="scientific">Anguilla anguilla</name>
    <name type="common">European freshwater eel</name>
    <name type="synonym">Muraena anguilla</name>
    <dbReference type="NCBI Taxonomy" id="7936"/>
    <lineage>
        <taxon>Eukaryota</taxon>
        <taxon>Metazoa</taxon>
        <taxon>Chordata</taxon>
        <taxon>Craniata</taxon>
        <taxon>Vertebrata</taxon>
        <taxon>Euteleostomi</taxon>
        <taxon>Actinopterygii</taxon>
        <taxon>Neopterygii</taxon>
        <taxon>Teleostei</taxon>
        <taxon>Anguilliformes</taxon>
        <taxon>Anguillidae</taxon>
        <taxon>Anguilla</taxon>
    </lineage>
</organism>
<reference evidence="1" key="1">
    <citation type="submission" date="2014-11" db="EMBL/GenBank/DDBJ databases">
        <authorList>
            <person name="Amaro Gonzalez C."/>
        </authorList>
    </citation>
    <scope>NUCLEOTIDE SEQUENCE</scope>
</reference>
<protein>
    <submittedName>
        <fullName evidence="1">Uncharacterized protein</fullName>
    </submittedName>
</protein>
<evidence type="ECO:0000313" key="1">
    <source>
        <dbReference type="EMBL" id="JAH86472.1"/>
    </source>
</evidence>